<proteinExistence type="predicted"/>
<keyword evidence="3" id="KW-1185">Reference proteome</keyword>
<accession>A0ABR6GNB5</accession>
<dbReference type="RefSeq" id="WP_184294154.1">
    <property type="nucleotide sequence ID" value="NZ_JACHXO010000001.1"/>
</dbReference>
<gene>
    <name evidence="2" type="ORF">FHS28_000947</name>
</gene>
<organism evidence="2 3">
    <name type="scientific">Roseateles terrae</name>
    <dbReference type="NCBI Taxonomy" id="431060"/>
    <lineage>
        <taxon>Bacteria</taxon>
        <taxon>Pseudomonadati</taxon>
        <taxon>Pseudomonadota</taxon>
        <taxon>Betaproteobacteria</taxon>
        <taxon>Burkholderiales</taxon>
        <taxon>Sphaerotilaceae</taxon>
        <taxon>Roseateles</taxon>
    </lineage>
</organism>
<sequence length="70" mass="7496">MKTLLHASIQMITAGLTFISLGRWLEVPSILALAPIGYLLLAGGSLLLLVVALACLSMRWETPCSQESPD</sequence>
<evidence type="ECO:0000256" key="1">
    <source>
        <dbReference type="SAM" id="Phobius"/>
    </source>
</evidence>
<dbReference type="Proteomes" id="UP000574369">
    <property type="component" value="Unassembled WGS sequence"/>
</dbReference>
<evidence type="ECO:0000313" key="3">
    <source>
        <dbReference type="Proteomes" id="UP000574369"/>
    </source>
</evidence>
<name>A0ABR6GNB5_9BURK</name>
<comment type="caution">
    <text evidence="2">The sequence shown here is derived from an EMBL/GenBank/DDBJ whole genome shotgun (WGS) entry which is preliminary data.</text>
</comment>
<keyword evidence="1" id="KW-0812">Transmembrane</keyword>
<feature type="transmembrane region" description="Helical" evidence="1">
    <location>
        <begin position="7"/>
        <end position="25"/>
    </location>
</feature>
<dbReference type="EMBL" id="JACHXO010000001">
    <property type="protein sequence ID" value="MBB3193582.1"/>
    <property type="molecule type" value="Genomic_DNA"/>
</dbReference>
<keyword evidence="1" id="KW-1133">Transmembrane helix</keyword>
<feature type="transmembrane region" description="Helical" evidence="1">
    <location>
        <begin position="31"/>
        <end position="56"/>
    </location>
</feature>
<protein>
    <submittedName>
        <fullName evidence="2">Uncharacterized protein</fullName>
    </submittedName>
</protein>
<reference evidence="2 3" key="1">
    <citation type="submission" date="2020-08" db="EMBL/GenBank/DDBJ databases">
        <title>Genomic Encyclopedia of Type Strains, Phase III (KMG-III): the genomes of soil and plant-associated and newly described type strains.</title>
        <authorList>
            <person name="Whitman W."/>
        </authorList>
    </citation>
    <scope>NUCLEOTIDE SEQUENCE [LARGE SCALE GENOMIC DNA]</scope>
    <source>
        <strain evidence="2 3">CECT 7247</strain>
    </source>
</reference>
<evidence type="ECO:0000313" key="2">
    <source>
        <dbReference type="EMBL" id="MBB3193582.1"/>
    </source>
</evidence>
<keyword evidence="1" id="KW-0472">Membrane</keyword>